<reference evidence="1" key="1">
    <citation type="journal article" date="2021" name="New Phytol.">
        <title>Evolutionary innovations through gain and loss of genes in the ectomycorrhizal Boletales.</title>
        <authorList>
            <person name="Wu G."/>
            <person name="Miyauchi S."/>
            <person name="Morin E."/>
            <person name="Kuo A."/>
            <person name="Drula E."/>
            <person name="Varga T."/>
            <person name="Kohler A."/>
            <person name="Feng B."/>
            <person name="Cao Y."/>
            <person name="Lipzen A."/>
            <person name="Daum C."/>
            <person name="Hundley H."/>
            <person name="Pangilinan J."/>
            <person name="Johnson J."/>
            <person name="Barry K."/>
            <person name="LaButti K."/>
            <person name="Ng V."/>
            <person name="Ahrendt S."/>
            <person name="Min B."/>
            <person name="Choi I.G."/>
            <person name="Park H."/>
            <person name="Plett J.M."/>
            <person name="Magnuson J."/>
            <person name="Spatafora J.W."/>
            <person name="Nagy L.G."/>
            <person name="Henrissat B."/>
            <person name="Grigoriev I.V."/>
            <person name="Yang Z.L."/>
            <person name="Xu J."/>
            <person name="Martin F.M."/>
        </authorList>
    </citation>
    <scope>NUCLEOTIDE SEQUENCE</scope>
    <source>
        <strain evidence="1">KUC20120723A-06</strain>
    </source>
</reference>
<dbReference type="EMBL" id="MU266389">
    <property type="protein sequence ID" value="KAH7926075.1"/>
    <property type="molecule type" value="Genomic_DNA"/>
</dbReference>
<name>A0ACB8BL23_9AGAM</name>
<organism evidence="1 2">
    <name type="scientific">Leucogyrophana mollusca</name>
    <dbReference type="NCBI Taxonomy" id="85980"/>
    <lineage>
        <taxon>Eukaryota</taxon>
        <taxon>Fungi</taxon>
        <taxon>Dikarya</taxon>
        <taxon>Basidiomycota</taxon>
        <taxon>Agaricomycotina</taxon>
        <taxon>Agaricomycetes</taxon>
        <taxon>Agaricomycetidae</taxon>
        <taxon>Boletales</taxon>
        <taxon>Boletales incertae sedis</taxon>
        <taxon>Leucogyrophana</taxon>
    </lineage>
</organism>
<keyword evidence="2" id="KW-1185">Reference proteome</keyword>
<sequence length="133" mass="14444">MKSPIDMLTKTTLLGIAAVAGLVSAGSDGACTYTDLKEGFDLYVYNDHYCYTGTHDFIYAGEPSGCYGCTNFHSGLAGDLQSFVFTTKQKYRLTLYSSTDCHGTVLGNKTGEWMDPVVSSNGQKAHSFNVCYE</sequence>
<evidence type="ECO:0000313" key="2">
    <source>
        <dbReference type="Proteomes" id="UP000790709"/>
    </source>
</evidence>
<gene>
    <name evidence="1" type="ORF">BV22DRAFT_383483</name>
</gene>
<evidence type="ECO:0000313" key="1">
    <source>
        <dbReference type="EMBL" id="KAH7926075.1"/>
    </source>
</evidence>
<proteinExistence type="predicted"/>
<dbReference type="Proteomes" id="UP000790709">
    <property type="component" value="Unassembled WGS sequence"/>
</dbReference>
<protein>
    <submittedName>
        <fullName evidence="1">Uncharacterized protein</fullName>
    </submittedName>
</protein>
<comment type="caution">
    <text evidence="1">The sequence shown here is derived from an EMBL/GenBank/DDBJ whole genome shotgun (WGS) entry which is preliminary data.</text>
</comment>
<accession>A0ACB8BL23</accession>